<gene>
    <name evidence="1" type="ORF">BDR25DRAFT_304838</name>
</gene>
<name>A0ACB6QPH8_9PLEO</name>
<comment type="caution">
    <text evidence="1">The sequence shown here is derived from an EMBL/GenBank/DDBJ whole genome shotgun (WGS) entry which is preliminary data.</text>
</comment>
<keyword evidence="2" id="KW-1185">Reference proteome</keyword>
<proteinExistence type="predicted"/>
<organism evidence="1 2">
    <name type="scientific">Lindgomyces ingoldianus</name>
    <dbReference type="NCBI Taxonomy" id="673940"/>
    <lineage>
        <taxon>Eukaryota</taxon>
        <taxon>Fungi</taxon>
        <taxon>Dikarya</taxon>
        <taxon>Ascomycota</taxon>
        <taxon>Pezizomycotina</taxon>
        <taxon>Dothideomycetes</taxon>
        <taxon>Pleosporomycetidae</taxon>
        <taxon>Pleosporales</taxon>
        <taxon>Lindgomycetaceae</taxon>
        <taxon>Lindgomyces</taxon>
    </lineage>
</organism>
<dbReference type="EMBL" id="MU003514">
    <property type="protein sequence ID" value="KAF2468914.1"/>
    <property type="molecule type" value="Genomic_DNA"/>
</dbReference>
<evidence type="ECO:0000313" key="2">
    <source>
        <dbReference type="Proteomes" id="UP000799755"/>
    </source>
</evidence>
<accession>A0ACB6QPH8</accession>
<evidence type="ECO:0000313" key="1">
    <source>
        <dbReference type="EMBL" id="KAF2468914.1"/>
    </source>
</evidence>
<dbReference type="Proteomes" id="UP000799755">
    <property type="component" value="Unassembled WGS sequence"/>
</dbReference>
<sequence>MSVAINAPTSVHELLARAAASCVSAVPDKNGYVPPHTCNSNYDYYPSFALAVIFCGLFLLTTVLHIFQAFYYKKGFCAVIIMGALWEVASFILRVLGTKDQQKRFYASNSFLLFTLAPLWINAFVYMVAGRLIFCFVPSRKVFGIKATWIGKLFVVFDIISFIIQLSGGLMISPGASEANKQNGLHIYQAGIGAQQGFVVMFIVVMIGFHKSMYDLEKTGWRDNLGRKWKLMIWLLYLILLLITIRIIYRLAEYLLGLDDSNPLPNHEVYMYVLDAVPMFVSLAILNIMHPGRVLFGPGSDYRQGKKQLRLEKKVAKKARKQGKRDTVNGYGDDEERMIGYELSSRNGSTAYLGTEPSTYSPLSHERAGASHLQPPLYDPHRGHG</sequence>
<reference evidence="1" key="1">
    <citation type="journal article" date="2020" name="Stud. Mycol.">
        <title>101 Dothideomycetes genomes: a test case for predicting lifestyles and emergence of pathogens.</title>
        <authorList>
            <person name="Haridas S."/>
            <person name="Albert R."/>
            <person name="Binder M."/>
            <person name="Bloem J."/>
            <person name="Labutti K."/>
            <person name="Salamov A."/>
            <person name="Andreopoulos B."/>
            <person name="Baker S."/>
            <person name="Barry K."/>
            <person name="Bills G."/>
            <person name="Bluhm B."/>
            <person name="Cannon C."/>
            <person name="Castanera R."/>
            <person name="Culley D."/>
            <person name="Daum C."/>
            <person name="Ezra D."/>
            <person name="Gonzalez J."/>
            <person name="Henrissat B."/>
            <person name="Kuo A."/>
            <person name="Liang C."/>
            <person name="Lipzen A."/>
            <person name="Lutzoni F."/>
            <person name="Magnuson J."/>
            <person name="Mondo S."/>
            <person name="Nolan M."/>
            <person name="Ohm R."/>
            <person name="Pangilinan J."/>
            <person name="Park H.-J."/>
            <person name="Ramirez L."/>
            <person name="Alfaro M."/>
            <person name="Sun H."/>
            <person name="Tritt A."/>
            <person name="Yoshinaga Y."/>
            <person name="Zwiers L.-H."/>
            <person name="Turgeon B."/>
            <person name="Goodwin S."/>
            <person name="Spatafora J."/>
            <person name="Crous P."/>
            <person name="Grigoriev I."/>
        </authorList>
    </citation>
    <scope>NUCLEOTIDE SEQUENCE</scope>
    <source>
        <strain evidence="1">ATCC 200398</strain>
    </source>
</reference>
<protein>
    <submittedName>
        <fullName evidence="1">Uncharacterized protein</fullName>
    </submittedName>
</protein>